<protein>
    <submittedName>
        <fullName evidence="1">Uncharacterized protein</fullName>
    </submittedName>
</protein>
<sequence>YIEAPLTVPTGVILATMSALQRQATIVASVAISPLVTLSPGSEIEGFALTGANGVGGIGLLAGTAGVSAIARNIAGTDCTTNFHVTGGATLSALALSASRAAVADAGTTGYLVDSGSVFECSTLQVLGSAGAPFVDGLLVTGVGSRASVSVARSDDNTDGFHADDGGLLELATGLSARCTNALHIGAAGTGGTMRTFSVSITAATLCILIDGANGTWFDNGSLIDESLMTIADGASVTISVLSETPLTGEQSQLIIAELHVGTDQFPQESAFGEGDSHVRGLSVLKSVSLDVGAFTDITAILESPAGSSVTAFTTGAINNTLFIGGDRTFQGIKLDTTTAIALGAGALVLEVSDGAGGWIAIDVCVCDSVLPYLSHGQTIFGRVAFEQIRFEDLSGVAWVAQAINAITKFWLRIRVITAGLGTNPVIESLKLGTNRTEINADGILEFFGTAEPVKEIIMHQRLLDDLTGSGSPGNAALVFSANITTTPIDNSFTNNNLDGLAAIVTVPEGLDTSRPVVLDVHWIPAVNGAGDVEWETNLVEVPLGASIDGSLPEVSNALIHVIGAGSIDVLQQSLLPFRITELAPGDQFVFSLFRDARAGNPQDTLAGNVEVVSIEMHGTFWR</sequence>
<name>A0A0F9LEU9_9ZZZZ</name>
<comment type="caution">
    <text evidence="1">The sequence shown here is derived from an EMBL/GenBank/DDBJ whole genome shotgun (WGS) entry which is preliminary data.</text>
</comment>
<dbReference type="AlphaFoldDB" id="A0A0F9LEU9"/>
<proteinExistence type="predicted"/>
<feature type="non-terminal residue" evidence="1">
    <location>
        <position position="1"/>
    </location>
</feature>
<organism evidence="1">
    <name type="scientific">marine sediment metagenome</name>
    <dbReference type="NCBI Taxonomy" id="412755"/>
    <lineage>
        <taxon>unclassified sequences</taxon>
        <taxon>metagenomes</taxon>
        <taxon>ecological metagenomes</taxon>
    </lineage>
</organism>
<dbReference type="EMBL" id="LAZR01006451">
    <property type="protein sequence ID" value="KKM92023.1"/>
    <property type="molecule type" value="Genomic_DNA"/>
</dbReference>
<reference evidence="1" key="1">
    <citation type="journal article" date="2015" name="Nature">
        <title>Complex archaea that bridge the gap between prokaryotes and eukaryotes.</title>
        <authorList>
            <person name="Spang A."/>
            <person name="Saw J.H."/>
            <person name="Jorgensen S.L."/>
            <person name="Zaremba-Niedzwiedzka K."/>
            <person name="Martijn J."/>
            <person name="Lind A.E."/>
            <person name="van Eijk R."/>
            <person name="Schleper C."/>
            <person name="Guy L."/>
            <person name="Ettema T.J."/>
        </authorList>
    </citation>
    <scope>NUCLEOTIDE SEQUENCE</scope>
</reference>
<gene>
    <name evidence="1" type="ORF">LCGC14_1222570</name>
</gene>
<accession>A0A0F9LEU9</accession>
<evidence type="ECO:0000313" key="1">
    <source>
        <dbReference type="EMBL" id="KKM92023.1"/>
    </source>
</evidence>